<proteinExistence type="predicted"/>
<organism evidence="2 3">
    <name type="scientific">Paucidesulfovibrio gracilis DSM 16080</name>
    <dbReference type="NCBI Taxonomy" id="1121449"/>
    <lineage>
        <taxon>Bacteria</taxon>
        <taxon>Pseudomonadati</taxon>
        <taxon>Thermodesulfobacteriota</taxon>
        <taxon>Desulfovibrionia</taxon>
        <taxon>Desulfovibrionales</taxon>
        <taxon>Desulfovibrionaceae</taxon>
        <taxon>Paucidesulfovibrio</taxon>
    </lineage>
</organism>
<evidence type="ECO:0000313" key="2">
    <source>
        <dbReference type="EMBL" id="SKA91022.1"/>
    </source>
</evidence>
<dbReference type="STRING" id="1121449.SAMN02745704_02282"/>
<dbReference type="RefSeq" id="WP_078717831.1">
    <property type="nucleotide sequence ID" value="NZ_FUYC01000013.1"/>
</dbReference>
<evidence type="ECO:0000256" key="1">
    <source>
        <dbReference type="SAM" id="MobiDB-lite"/>
    </source>
</evidence>
<gene>
    <name evidence="2" type="ORF">SAMN02745704_02282</name>
</gene>
<feature type="region of interest" description="Disordered" evidence="1">
    <location>
        <begin position="43"/>
        <end position="102"/>
    </location>
</feature>
<name>A0A1T4XNB2_9BACT</name>
<accession>A0A1T4XNB2</accession>
<dbReference type="AlphaFoldDB" id="A0A1T4XNB2"/>
<protein>
    <submittedName>
        <fullName evidence="2">Uncharacterized protein</fullName>
    </submittedName>
</protein>
<dbReference type="OrthoDB" id="5460870at2"/>
<evidence type="ECO:0000313" key="3">
    <source>
        <dbReference type="Proteomes" id="UP000190027"/>
    </source>
</evidence>
<keyword evidence="3" id="KW-1185">Reference proteome</keyword>
<dbReference type="Proteomes" id="UP000190027">
    <property type="component" value="Unassembled WGS sequence"/>
</dbReference>
<dbReference type="EMBL" id="FUYC01000013">
    <property type="protein sequence ID" value="SKA91022.1"/>
    <property type="molecule type" value="Genomic_DNA"/>
</dbReference>
<feature type="compositionally biased region" description="Polar residues" evidence="1">
    <location>
        <begin position="80"/>
        <end position="95"/>
    </location>
</feature>
<sequence>MGSPGRNLNVPEHLRGWYEAGVHHFFLPGRSCEAGQAAPDAASIRAGSAPTQTAARSMPPCSVPARSNNQQPSSSPSSPGQAATPQNDAQETAQRASKVADDSHTTWPELWQKLWLRTPHDPKIVWTYYDLGAHMAGQPDKAIAQLLQSIIYYFRWPKGTIAFWPMTELVDEQLQPNRDMFWRGVDLLGCGHVALFGRDAVSHLVSDGTFATDVVKVGGTQVHLLPTLAELEPMLPHERLIALDSLKQLPF</sequence>
<reference evidence="2 3" key="1">
    <citation type="submission" date="2017-02" db="EMBL/GenBank/DDBJ databases">
        <authorList>
            <person name="Peterson S.W."/>
        </authorList>
    </citation>
    <scope>NUCLEOTIDE SEQUENCE [LARGE SCALE GENOMIC DNA]</scope>
    <source>
        <strain evidence="2 3">DSM 16080</strain>
    </source>
</reference>
<feature type="compositionally biased region" description="Low complexity" evidence="1">
    <location>
        <begin position="67"/>
        <end position="79"/>
    </location>
</feature>